<dbReference type="AlphaFoldDB" id="A0A0J8CSC3"/>
<dbReference type="SMART" id="SM00382">
    <property type="entry name" value="AAA"/>
    <property type="match status" value="1"/>
</dbReference>
<sequence>MDFPDADELQWLEANQEEEVEVQEEEAEVQEEEESPFGLKVRGERIYENEDELFESEEIPQSPEQQSQIQIRSSEKKRHRTRLEIDDDDECARVSVRVRVTAEHENDKYLSRYASEIDGDCVPITAPSGSGERVYAKLDKQFFSVANKFNMATKASDIGLISEPVCALLQKAEQDALLKALQASSDVQNTSISPETSIMTEELWVNKYAPKSFTELLSDEQTNREVLSWLKQWDAAVFGDDIRNTGDEVLSALRRHSSLPLHQRNLSASFLGKSRGPIYARAYMGNSSMLEQENNRPKCIDGSLNKMENGSGTLDQKILLLCGPPGLGKTTLGHVAAKHCGYHVMEINASDDRSSTTIEAKILDAVQMNSVMALSKPKCLVIDEIDGALGEGKGAVEVILKMVMAEKKSSGGSEASTKEEPYGRKLSNKGRKSVSLSRPVICICNDLYAPPLRPLRHVAKVHVFAQPTVNRVVSRLKYICNREGMKISSTALTTLAEYTECDIRSCLNTLQFLHKKKETLNLVALSSQVIGRKDITRSVFDVWKEVFQKRKPKQSRKCDFSPSKTPDTHDSLYVLVSNRNDYELIFDGIHENFLQLHYHDPVLQKTVQCLDALGVSDLLHQCVIRTHNMSLFAYHPFIIITIHQLLGRVETPSIGWPKSFQRYRSLLMEKIERVRSWQTKIPPCISRHLSVDSFIENTVSPLLHILSPANLRPVAAQLLSEKEKNDMAQLLSTMVSLSLTYINTKSESIANNLPRDGIINASSLNLDPPIQGFVNFKGYKPGHYELTSAVKQVLVYEVEKQKIVQESLARFMHSVDSSKQDMDDARDKEKGMTETFRVHQARCDSYKKQIIRNASQKDICQPHVHRDTSSLGFGSTSADAMKSKSTGDVKKPSIGSFNFFDRFKKLSRKGRYDVDSFEEKLTEAEKDGHHLLFKFNEGFTNAVKRPVRMREFLL</sequence>
<dbReference type="Gramene" id="KMT14873">
    <property type="protein sequence ID" value="KMT14873"/>
    <property type="gene ID" value="BVRB_3g065970"/>
</dbReference>
<dbReference type="InterPro" id="IPR027417">
    <property type="entry name" value="P-loop_NTPase"/>
</dbReference>
<dbReference type="GO" id="GO:0016887">
    <property type="term" value="F:ATP hydrolysis activity"/>
    <property type="evidence" value="ECO:0007669"/>
    <property type="project" value="InterPro"/>
</dbReference>
<dbReference type="CDD" id="cd00009">
    <property type="entry name" value="AAA"/>
    <property type="match status" value="1"/>
</dbReference>
<evidence type="ECO:0000256" key="2">
    <source>
        <dbReference type="ARBA" id="ARBA00011480"/>
    </source>
</evidence>
<dbReference type="GO" id="GO:0005634">
    <property type="term" value="C:nucleus"/>
    <property type="evidence" value="ECO:0007669"/>
    <property type="project" value="UniProtKB-SubCell"/>
</dbReference>
<reference evidence="13 14" key="1">
    <citation type="journal article" date="2014" name="Nature">
        <title>The genome of the recently domesticated crop plant sugar beet (Beta vulgaris).</title>
        <authorList>
            <person name="Dohm J.C."/>
            <person name="Minoche A.E."/>
            <person name="Holtgrawe D."/>
            <person name="Capella-Gutierrez S."/>
            <person name="Zakrzewski F."/>
            <person name="Tafer H."/>
            <person name="Rupp O."/>
            <person name="Sorensen T.R."/>
            <person name="Stracke R."/>
            <person name="Reinhardt R."/>
            <person name="Goesmann A."/>
            <person name="Kraft T."/>
            <person name="Schulz B."/>
            <person name="Stadler P.F."/>
            <person name="Schmidt T."/>
            <person name="Gabaldon T."/>
            <person name="Lehrach H."/>
            <person name="Weisshaar B."/>
            <person name="Himmelbauer H."/>
        </authorList>
    </citation>
    <scope>NUCLEOTIDE SEQUENCE [LARGE SCALE GENOMIC DNA]</scope>
    <source>
        <tissue evidence="13">Taproot</tissue>
    </source>
</reference>
<gene>
    <name evidence="13" type="ORF">BVRB_3g065970</name>
</gene>
<keyword evidence="14" id="KW-1185">Reference proteome</keyword>
<evidence type="ECO:0000256" key="9">
    <source>
        <dbReference type="ARBA" id="ARBA00043975"/>
    </source>
</evidence>
<dbReference type="eggNOG" id="KOG1969">
    <property type="taxonomic scope" value="Eukaryota"/>
</dbReference>
<evidence type="ECO:0000313" key="13">
    <source>
        <dbReference type="EMBL" id="KMT14873.1"/>
    </source>
</evidence>
<comment type="similarity">
    <text evidence="9">Belongs to the activator 1 small subunits family. CTF18 subfamily.</text>
</comment>
<evidence type="ECO:0000256" key="11">
    <source>
        <dbReference type="SAM" id="MobiDB-lite"/>
    </source>
</evidence>
<dbReference type="Proteomes" id="UP000035740">
    <property type="component" value="Chromosome 3"/>
</dbReference>
<dbReference type="PANTHER" id="PTHR46765">
    <property type="entry name" value="P-LOOP CONTAINING NUCLEOSIDE TRIPHOSPHATE HYDROLASES SUPERFAMILY PROTEIN"/>
    <property type="match status" value="1"/>
</dbReference>
<dbReference type="GO" id="GO:0006260">
    <property type="term" value="P:DNA replication"/>
    <property type="evidence" value="ECO:0007669"/>
    <property type="project" value="UniProtKB-KW"/>
</dbReference>
<feature type="compositionally biased region" description="Acidic residues" evidence="11">
    <location>
        <begin position="49"/>
        <end position="58"/>
    </location>
</feature>
<keyword evidence="7" id="KW-0539">Nucleus</keyword>
<dbReference type="Gene3D" id="1.10.8.60">
    <property type="match status" value="1"/>
</dbReference>
<dbReference type="Pfam" id="PF25361">
    <property type="entry name" value="AAA_lid_RFC1"/>
    <property type="match status" value="1"/>
</dbReference>
<dbReference type="InterPro" id="IPR003593">
    <property type="entry name" value="AAA+_ATPase"/>
</dbReference>
<comment type="subcellular location">
    <subcellularLocation>
        <location evidence="1">Nucleus</location>
    </subcellularLocation>
</comment>
<dbReference type="Pfam" id="PF00004">
    <property type="entry name" value="AAA"/>
    <property type="match status" value="1"/>
</dbReference>
<evidence type="ECO:0000256" key="7">
    <source>
        <dbReference type="ARBA" id="ARBA00023242"/>
    </source>
</evidence>
<dbReference type="InterPro" id="IPR053016">
    <property type="entry name" value="CTF18-RFC_complex"/>
</dbReference>
<feature type="region of interest" description="Disordered" evidence="11">
    <location>
        <begin position="410"/>
        <end position="430"/>
    </location>
</feature>
<dbReference type="ExpressionAtlas" id="A0A0J8CSC3">
    <property type="expression patterns" value="baseline"/>
</dbReference>
<name>A0A0J8CSC3_BETVV</name>
<dbReference type="InterPro" id="IPR003959">
    <property type="entry name" value="ATPase_AAA_core"/>
</dbReference>
<dbReference type="OrthoDB" id="2195431at2759"/>
<dbReference type="KEGG" id="bvg:104889818"/>
<organism evidence="13 14">
    <name type="scientific">Beta vulgaris subsp. vulgaris</name>
    <name type="common">Beet</name>
    <dbReference type="NCBI Taxonomy" id="3555"/>
    <lineage>
        <taxon>Eukaryota</taxon>
        <taxon>Viridiplantae</taxon>
        <taxon>Streptophyta</taxon>
        <taxon>Embryophyta</taxon>
        <taxon>Tracheophyta</taxon>
        <taxon>Spermatophyta</taxon>
        <taxon>Magnoliopsida</taxon>
        <taxon>eudicotyledons</taxon>
        <taxon>Gunneridae</taxon>
        <taxon>Pentapetalae</taxon>
        <taxon>Caryophyllales</taxon>
        <taxon>Chenopodiaceae</taxon>
        <taxon>Betoideae</taxon>
        <taxon>Beta</taxon>
    </lineage>
</organism>
<feature type="compositionally biased region" description="Acidic residues" evidence="11">
    <location>
        <begin position="1"/>
        <end position="35"/>
    </location>
</feature>
<dbReference type="Gene3D" id="3.40.50.300">
    <property type="entry name" value="P-loop containing nucleotide triphosphate hydrolases"/>
    <property type="match status" value="1"/>
</dbReference>
<comment type="subunit">
    <text evidence="2">Heterotetramer of subunits RFC2, RFC3, RFC4 and RFC5 that can form a complex with RFC1.</text>
</comment>
<evidence type="ECO:0000256" key="3">
    <source>
        <dbReference type="ARBA" id="ARBA00022705"/>
    </source>
</evidence>
<feature type="domain" description="AAA+ ATPase" evidence="12">
    <location>
        <begin position="315"/>
        <end position="468"/>
    </location>
</feature>
<feature type="region of interest" description="Disordered" evidence="11">
    <location>
        <begin position="1"/>
        <end position="82"/>
    </location>
</feature>
<evidence type="ECO:0000256" key="10">
    <source>
        <dbReference type="ARBA" id="ARBA00069525"/>
    </source>
</evidence>
<evidence type="ECO:0000256" key="6">
    <source>
        <dbReference type="ARBA" id="ARBA00023125"/>
    </source>
</evidence>
<dbReference type="GO" id="GO:0005524">
    <property type="term" value="F:ATP binding"/>
    <property type="evidence" value="ECO:0007669"/>
    <property type="project" value="UniProtKB-KW"/>
</dbReference>
<feature type="compositionally biased region" description="Low complexity" evidence="11">
    <location>
        <begin position="59"/>
        <end position="72"/>
    </location>
</feature>
<dbReference type="CDD" id="cd18140">
    <property type="entry name" value="HLD_clamp_RFC"/>
    <property type="match status" value="1"/>
</dbReference>
<keyword evidence="5" id="KW-0067">ATP-binding</keyword>
<evidence type="ECO:0000256" key="8">
    <source>
        <dbReference type="ARBA" id="ARBA00023306"/>
    </source>
</evidence>
<keyword evidence="6" id="KW-0238">DNA-binding</keyword>
<dbReference type="FunFam" id="1.10.8.60:FF:000074">
    <property type="entry name" value="Chromosome transmission fidelity protein 18"/>
    <property type="match status" value="1"/>
</dbReference>
<evidence type="ECO:0000259" key="12">
    <source>
        <dbReference type="SMART" id="SM00382"/>
    </source>
</evidence>
<dbReference type="OMA" id="VNVMVSY"/>
<dbReference type="EMBL" id="KQ090066">
    <property type="protein sequence ID" value="KMT14873.1"/>
    <property type="molecule type" value="Genomic_DNA"/>
</dbReference>
<protein>
    <recommendedName>
        <fullName evidence="10">Chromosome transmission fidelity protein 18 homolog</fullName>
    </recommendedName>
</protein>
<dbReference type="SUPFAM" id="SSF52540">
    <property type="entry name" value="P-loop containing nucleoside triphosphate hydrolases"/>
    <property type="match status" value="1"/>
</dbReference>
<evidence type="ECO:0000256" key="5">
    <source>
        <dbReference type="ARBA" id="ARBA00022840"/>
    </source>
</evidence>
<dbReference type="PANTHER" id="PTHR46765:SF1">
    <property type="entry name" value="P-LOOP CONTAINING NUCLEOSIDE TRIPHOSPHATE HYDROLASES SUPERFAMILY PROTEIN"/>
    <property type="match status" value="1"/>
</dbReference>
<proteinExistence type="inferred from homology"/>
<keyword evidence="4" id="KW-0547">Nucleotide-binding</keyword>
<dbReference type="InterPro" id="IPR047854">
    <property type="entry name" value="RFC_lid"/>
</dbReference>
<keyword evidence="8" id="KW-0131">Cell cycle</keyword>
<keyword evidence="3" id="KW-0235">DNA replication</keyword>
<accession>A0A0J8CSC3</accession>
<evidence type="ECO:0000256" key="4">
    <source>
        <dbReference type="ARBA" id="ARBA00022741"/>
    </source>
</evidence>
<evidence type="ECO:0000256" key="1">
    <source>
        <dbReference type="ARBA" id="ARBA00004123"/>
    </source>
</evidence>
<evidence type="ECO:0000313" key="14">
    <source>
        <dbReference type="Proteomes" id="UP000035740"/>
    </source>
</evidence>
<dbReference type="GO" id="GO:0003677">
    <property type="term" value="F:DNA binding"/>
    <property type="evidence" value="ECO:0007669"/>
    <property type="project" value="UniProtKB-KW"/>
</dbReference>